<comment type="similarity">
    <text evidence="2">Belongs to the ABC-2 integral membrane protein family.</text>
</comment>
<keyword evidence="13" id="KW-1185">Reference proteome</keyword>
<feature type="transmembrane region" description="Helical" evidence="10">
    <location>
        <begin position="182"/>
        <end position="200"/>
    </location>
</feature>
<evidence type="ECO:0000256" key="10">
    <source>
        <dbReference type="SAM" id="Phobius"/>
    </source>
</evidence>
<feature type="transmembrane region" description="Helical" evidence="10">
    <location>
        <begin position="62"/>
        <end position="80"/>
    </location>
</feature>
<protein>
    <submittedName>
        <fullName evidence="12">ABC transporter permease</fullName>
    </submittedName>
</protein>
<proteinExistence type="inferred from homology"/>
<evidence type="ECO:0000256" key="8">
    <source>
        <dbReference type="ARBA" id="ARBA00023047"/>
    </source>
</evidence>
<evidence type="ECO:0000259" key="11">
    <source>
        <dbReference type="Pfam" id="PF01061"/>
    </source>
</evidence>
<reference evidence="12 13" key="1">
    <citation type="submission" date="2022-10" db="EMBL/GenBank/DDBJ databases">
        <title>Paucibacter sp. hw1 Genome sequencing.</title>
        <authorList>
            <person name="Park S."/>
        </authorList>
    </citation>
    <scope>NUCLEOTIDE SEQUENCE [LARGE SCALE GENOMIC DNA]</scope>
    <source>
        <strain evidence="13">hw1</strain>
    </source>
</reference>
<evidence type="ECO:0000256" key="6">
    <source>
        <dbReference type="ARBA" id="ARBA00022692"/>
    </source>
</evidence>
<name>A0ABT5KFN6_9BURK</name>
<dbReference type="InterPro" id="IPR013525">
    <property type="entry name" value="ABC2_TM"/>
</dbReference>
<feature type="domain" description="ABC-2 type transporter transmembrane" evidence="11">
    <location>
        <begin position="16"/>
        <end position="223"/>
    </location>
</feature>
<comment type="caution">
    <text evidence="12">The sequence shown here is derived from an EMBL/GenBank/DDBJ whole genome shotgun (WGS) entry which is preliminary data.</text>
</comment>
<evidence type="ECO:0000256" key="9">
    <source>
        <dbReference type="ARBA" id="ARBA00023136"/>
    </source>
</evidence>
<evidence type="ECO:0000256" key="2">
    <source>
        <dbReference type="ARBA" id="ARBA00007783"/>
    </source>
</evidence>
<feature type="transmembrane region" description="Helical" evidence="10">
    <location>
        <begin position="35"/>
        <end position="56"/>
    </location>
</feature>
<evidence type="ECO:0000256" key="4">
    <source>
        <dbReference type="ARBA" id="ARBA00022475"/>
    </source>
</evidence>
<keyword evidence="6 10" id="KW-0812">Transmembrane</keyword>
<dbReference type="EMBL" id="JAQQXT010000008">
    <property type="protein sequence ID" value="MDC8772731.1"/>
    <property type="molecule type" value="Genomic_DNA"/>
</dbReference>
<dbReference type="Pfam" id="PF01061">
    <property type="entry name" value="ABC2_membrane"/>
    <property type="match status" value="1"/>
</dbReference>
<evidence type="ECO:0000256" key="5">
    <source>
        <dbReference type="ARBA" id="ARBA00022597"/>
    </source>
</evidence>
<dbReference type="Proteomes" id="UP001221189">
    <property type="component" value="Unassembled WGS sequence"/>
</dbReference>
<evidence type="ECO:0000256" key="3">
    <source>
        <dbReference type="ARBA" id="ARBA00022448"/>
    </source>
</evidence>
<keyword evidence="8" id="KW-0625">Polysaccharide transport</keyword>
<dbReference type="RefSeq" id="WP_273600905.1">
    <property type="nucleotide sequence ID" value="NZ_JAQQXT010000008.1"/>
</dbReference>
<dbReference type="PRINTS" id="PR00164">
    <property type="entry name" value="ABC2TRNSPORT"/>
</dbReference>
<feature type="transmembrane region" description="Helical" evidence="10">
    <location>
        <begin position="233"/>
        <end position="251"/>
    </location>
</feature>
<feature type="transmembrane region" description="Helical" evidence="10">
    <location>
        <begin position="117"/>
        <end position="138"/>
    </location>
</feature>
<dbReference type="PANTHER" id="PTHR30413:SF10">
    <property type="entry name" value="CAPSULE POLYSACCHARIDE EXPORT INNER-MEMBRANE PROTEIN CTRC"/>
    <property type="match status" value="1"/>
</dbReference>
<keyword evidence="4" id="KW-1003">Cell membrane</keyword>
<evidence type="ECO:0000313" key="12">
    <source>
        <dbReference type="EMBL" id="MDC8772731.1"/>
    </source>
</evidence>
<comment type="subcellular location">
    <subcellularLocation>
        <location evidence="1">Cell membrane</location>
        <topology evidence="1">Multi-pass membrane protein</topology>
    </subcellularLocation>
</comment>
<evidence type="ECO:0000313" key="13">
    <source>
        <dbReference type="Proteomes" id="UP001221189"/>
    </source>
</evidence>
<accession>A0ABT5KFN6</accession>
<sequence length="261" mass="28847">MYKSLMDSLRIQRRVIWALMMREVITRFGRENLGVLWLIAEPMMFTLGVTALWTSAGMNHGSSLPIVAFAITGYSSVLLWRNAVNRCNSGIQSNASLLYHRNVRVIDVFVTRVSLEMAGATASFIILATFFSAIGWIAPPEDPLLVVAGWLMLAWFGAALAMVIGAGTAYSEIVDRLWHPASYLLFPLSGAAFMVDWLPASLQKVVLILPMVHGVELVREGYFGATVRTHHDMAYMATINLVLTLLGLFLVRDAGKRVGSR</sequence>
<evidence type="ECO:0000256" key="1">
    <source>
        <dbReference type="ARBA" id="ARBA00004651"/>
    </source>
</evidence>
<evidence type="ECO:0000256" key="7">
    <source>
        <dbReference type="ARBA" id="ARBA00022989"/>
    </source>
</evidence>
<feature type="transmembrane region" description="Helical" evidence="10">
    <location>
        <begin position="144"/>
        <end position="170"/>
    </location>
</feature>
<dbReference type="PANTHER" id="PTHR30413">
    <property type="entry name" value="INNER MEMBRANE TRANSPORT PERMEASE"/>
    <property type="match status" value="1"/>
</dbReference>
<keyword evidence="3" id="KW-0813">Transport</keyword>
<organism evidence="12 13">
    <name type="scientific">Roseateles albus</name>
    <dbReference type="NCBI Taxonomy" id="2987525"/>
    <lineage>
        <taxon>Bacteria</taxon>
        <taxon>Pseudomonadati</taxon>
        <taxon>Pseudomonadota</taxon>
        <taxon>Betaproteobacteria</taxon>
        <taxon>Burkholderiales</taxon>
        <taxon>Sphaerotilaceae</taxon>
        <taxon>Roseateles</taxon>
    </lineage>
</organism>
<keyword evidence="9 10" id="KW-0472">Membrane</keyword>
<dbReference type="InterPro" id="IPR000412">
    <property type="entry name" value="ABC_2_transport"/>
</dbReference>
<gene>
    <name evidence="12" type="ORF">PRZ03_14200</name>
</gene>
<keyword evidence="5" id="KW-0762">Sugar transport</keyword>
<keyword evidence="7 10" id="KW-1133">Transmembrane helix</keyword>